<gene>
    <name evidence="1" type="ORF">KNN_02132</name>
</gene>
<dbReference type="Proteomes" id="UP000055316">
    <property type="component" value="Chromosome"/>
</dbReference>
<dbReference type="InterPro" id="IPR057006">
    <property type="entry name" value="Phage_TAC_19"/>
</dbReference>
<evidence type="ECO:0000313" key="2">
    <source>
        <dbReference type="Proteomes" id="UP000055316"/>
    </source>
</evidence>
<dbReference type="EMBL" id="AP014864">
    <property type="protein sequence ID" value="BAR82978.1"/>
    <property type="molecule type" value="Genomic_DNA"/>
</dbReference>
<dbReference type="AlphaFoldDB" id="A0A9W4ETH0"/>
<evidence type="ECO:0000313" key="1">
    <source>
        <dbReference type="EMBL" id="BAR82978.1"/>
    </source>
</evidence>
<reference evidence="1 2" key="1">
    <citation type="submission" date="2015-05" db="EMBL/GenBank/DDBJ databases">
        <title>Whole genome sequence of Bacillus thuringiensis serovar tolworthi Pasteur Institute Standard strain.</title>
        <authorList>
            <person name="Kanda K."/>
            <person name="Nakashima K."/>
            <person name="Nagano Y."/>
        </authorList>
    </citation>
    <scope>NUCLEOTIDE SEQUENCE [LARGE SCALE GENOMIC DNA]</scope>
    <source>
        <strain evidence="1 2">Pasteur Institute Standard strain</strain>
    </source>
</reference>
<dbReference type="Pfam" id="PF23857">
    <property type="entry name" value="Phage_TAC_19"/>
    <property type="match status" value="1"/>
</dbReference>
<proteinExistence type="predicted"/>
<protein>
    <recommendedName>
        <fullName evidence="3">Phage protein</fullName>
    </recommendedName>
</protein>
<evidence type="ECO:0008006" key="3">
    <source>
        <dbReference type="Google" id="ProtNLM"/>
    </source>
</evidence>
<sequence length="125" mass="13975">MMKITLQNTEGKKDFYLPQFIPGSATFEASTLADELQADLVPKETIERAANFVASVYGNQFTAQEFVDGTHVWFLSLTIHSVCLTIMGRLNDAIKVMETVEDAKKKLMAQLEMKPTEEKSNIATL</sequence>
<organism evidence="1 2">
    <name type="scientific">Bacillus thuringiensis subsp. tolworthi</name>
    <dbReference type="NCBI Taxonomy" id="1442"/>
    <lineage>
        <taxon>Bacteria</taxon>
        <taxon>Bacillati</taxon>
        <taxon>Bacillota</taxon>
        <taxon>Bacilli</taxon>
        <taxon>Bacillales</taxon>
        <taxon>Bacillaceae</taxon>
        <taxon>Bacillus</taxon>
        <taxon>Bacillus cereus group</taxon>
    </lineage>
</organism>
<name>A0A9W4ETH0_BACTO</name>
<dbReference type="NCBIfam" id="NF047360">
    <property type="entry name" value="tail_chap_PVL"/>
    <property type="match status" value="1"/>
</dbReference>
<accession>A0A9W4ETH0</accession>